<keyword evidence="3" id="KW-1185">Reference proteome</keyword>
<sequence length="183" mass="20566">MKEGIEKVGMEVQSSVPISLYGIQDMDGAYTEAYMAIPRKYLSTNYLLPSFKVYSSSADSALTITTTEEDNTTVTINLRMEKGPLRYNNVNYNNNDVIYLVLNRFHSFKLSHSSDLSGTTIQATKPISVLTSSMHNRVTMVGGVNELLEMVLPLNQMDNFYVIPEIVTRPSSTVQCIAQRKRH</sequence>
<dbReference type="Proteomes" id="UP000683360">
    <property type="component" value="Unassembled WGS sequence"/>
</dbReference>
<gene>
    <name evidence="2" type="ORF">MEDL_22569</name>
</gene>
<comment type="caution">
    <text evidence="2">The sequence shown here is derived from an EMBL/GenBank/DDBJ whole genome shotgun (WGS) entry which is preliminary data.</text>
</comment>
<dbReference type="Pfam" id="PF17517">
    <property type="entry name" value="IgGFc_binding"/>
    <property type="match status" value="1"/>
</dbReference>
<name>A0A8S3RP22_MYTED</name>
<accession>A0A8S3RP22</accession>
<evidence type="ECO:0000313" key="3">
    <source>
        <dbReference type="Proteomes" id="UP000683360"/>
    </source>
</evidence>
<dbReference type="EMBL" id="CAJPWZ010001105">
    <property type="protein sequence ID" value="CAG2208332.1"/>
    <property type="molecule type" value="Genomic_DNA"/>
</dbReference>
<reference evidence="2" key="1">
    <citation type="submission" date="2021-03" db="EMBL/GenBank/DDBJ databases">
        <authorList>
            <person name="Bekaert M."/>
        </authorList>
    </citation>
    <scope>NUCLEOTIDE SEQUENCE</scope>
</reference>
<dbReference type="OrthoDB" id="6163083at2759"/>
<dbReference type="InterPro" id="IPR035234">
    <property type="entry name" value="IgGFc-bd_N"/>
</dbReference>
<evidence type="ECO:0000313" key="2">
    <source>
        <dbReference type="EMBL" id="CAG2208332.1"/>
    </source>
</evidence>
<dbReference type="PANTHER" id="PTHR46534:SF1">
    <property type="entry name" value="IGGFC-BINDING PROTEIN N-TERMINAL DOMAIN-CONTAINING PROTEIN"/>
    <property type="match status" value="1"/>
</dbReference>
<organism evidence="2 3">
    <name type="scientific">Mytilus edulis</name>
    <name type="common">Blue mussel</name>
    <dbReference type="NCBI Taxonomy" id="6550"/>
    <lineage>
        <taxon>Eukaryota</taxon>
        <taxon>Metazoa</taxon>
        <taxon>Spiralia</taxon>
        <taxon>Lophotrochozoa</taxon>
        <taxon>Mollusca</taxon>
        <taxon>Bivalvia</taxon>
        <taxon>Autobranchia</taxon>
        <taxon>Pteriomorphia</taxon>
        <taxon>Mytilida</taxon>
        <taxon>Mytiloidea</taxon>
        <taxon>Mytilidae</taxon>
        <taxon>Mytilinae</taxon>
        <taxon>Mytilus</taxon>
    </lineage>
</organism>
<feature type="domain" description="IgGFc-binding protein N-terminal" evidence="1">
    <location>
        <begin position="33"/>
        <end position="172"/>
    </location>
</feature>
<proteinExistence type="predicted"/>
<dbReference type="PANTHER" id="PTHR46534">
    <property type="entry name" value="IGGFC_BINDING DOMAIN-CONTAINING PROTEIN"/>
    <property type="match status" value="1"/>
</dbReference>
<dbReference type="AlphaFoldDB" id="A0A8S3RP22"/>
<protein>
    <recommendedName>
        <fullName evidence="1">IgGFc-binding protein N-terminal domain-containing protein</fullName>
    </recommendedName>
</protein>
<evidence type="ECO:0000259" key="1">
    <source>
        <dbReference type="Pfam" id="PF17517"/>
    </source>
</evidence>